<organism evidence="11 12">
    <name type="scientific">Thermoproteota archaeon</name>
    <dbReference type="NCBI Taxonomy" id="2056631"/>
    <lineage>
        <taxon>Archaea</taxon>
        <taxon>Thermoproteota</taxon>
    </lineage>
</organism>
<keyword evidence="6 9" id="KW-0411">Iron-sulfur</keyword>
<keyword evidence="9" id="KW-0963">Cytoplasm</keyword>
<evidence type="ECO:0000256" key="4">
    <source>
        <dbReference type="ARBA" id="ARBA00022723"/>
    </source>
</evidence>
<comment type="caution">
    <text evidence="11">The sequence shown here is derived from an EMBL/GenBank/DDBJ whole genome shotgun (WGS) entry which is preliminary data.</text>
</comment>
<protein>
    <recommendedName>
        <fullName evidence="9">S-adenosyl-L-methionine-dependent tRNA 4-demethylwyosine synthase</fullName>
        <ecNumber evidence="9">4.1.3.44</ecNumber>
    </recommendedName>
    <alternativeName>
        <fullName evidence="9">tRNA wyosine derivatives biosynthesis protein Taw1</fullName>
    </alternativeName>
</protein>
<sequence>MNKKLLKDLKGYQIVGRHSAVKTCLWLKKSLKDQGVCYKQKFYGISSHRCLQMTPALLCNQSCIYCWRPLELLKEFDGWDEPEYIVKESIKAQHRLLSGFHGTPGVNKKKLEEAYEPNQVAISLIGEPTLYPYLDGLIEEYKKKGFTTFLVTNGTNPNILEKVNPTQLYISLTAYDEESHLILNRPPRSFWDRILRSLKIMRECNSRTVIRLTLIKGYNMSDKAIEKYAKLIDIASPDYIEAKAYMYLGYSRLRLKYENMPEHADIVEFSERLSKVTSYSIKSESEASRVVLLTR</sequence>
<feature type="binding site" evidence="9">
    <location>
        <position position="50"/>
    </location>
    <ligand>
        <name>[4Fe-4S] cluster</name>
        <dbReference type="ChEBI" id="CHEBI:49883"/>
        <label>1</label>
    </ligand>
</feature>
<dbReference type="EC" id="4.1.3.44" evidence="9"/>
<accession>A0A497ELJ0</accession>
<comment type="subunit">
    <text evidence="9">Monomer.</text>
</comment>
<dbReference type="Pfam" id="PF04055">
    <property type="entry name" value="Radical_SAM"/>
    <property type="match status" value="1"/>
</dbReference>
<comment type="function">
    <text evidence="9">Component of the wyosine derivatives biosynthesis pathway that catalyzes the condensation of N-methylguanine with 2 carbon atoms from pyruvate to form the tricyclic 4-demethylwyosine (imG-14) on guanosine-37 of tRNA(Phe).</text>
</comment>
<keyword evidence="5 9" id="KW-0408">Iron</keyword>
<dbReference type="Pfam" id="PF08608">
    <property type="entry name" value="Wyosine_form"/>
    <property type="match status" value="1"/>
</dbReference>
<feature type="binding site" evidence="9">
    <location>
        <position position="63"/>
    </location>
    <ligand>
        <name>[4Fe-4S] cluster</name>
        <dbReference type="ChEBI" id="CHEBI:49883"/>
        <label>2</label>
        <note>4Fe-4S-S-AdoMet</note>
    </ligand>
</feature>
<reference evidence="11 12" key="1">
    <citation type="submission" date="2018-06" db="EMBL/GenBank/DDBJ databases">
        <title>Extensive metabolic versatility and redundancy in microbially diverse, dynamic hydrothermal sediments.</title>
        <authorList>
            <person name="Dombrowski N."/>
            <person name="Teske A."/>
            <person name="Baker B.J."/>
        </authorList>
    </citation>
    <scope>NUCLEOTIDE SEQUENCE [LARGE SCALE GENOMIC DNA]</scope>
    <source>
        <strain evidence="11">B66_G16</strain>
    </source>
</reference>
<dbReference type="GO" id="GO:0051539">
    <property type="term" value="F:4 iron, 4 sulfur cluster binding"/>
    <property type="evidence" value="ECO:0007669"/>
    <property type="project" value="UniProtKB-UniRule"/>
</dbReference>
<dbReference type="CDD" id="cd01335">
    <property type="entry name" value="Radical_SAM"/>
    <property type="match status" value="1"/>
</dbReference>
<dbReference type="NCBIfam" id="TIGR03972">
    <property type="entry name" value="rSAM_TYW1"/>
    <property type="match status" value="1"/>
</dbReference>
<evidence type="ECO:0000256" key="9">
    <source>
        <dbReference type="HAMAP-Rule" id="MF_01921"/>
    </source>
</evidence>
<feature type="binding site" evidence="9">
    <location>
        <position position="59"/>
    </location>
    <ligand>
        <name>[4Fe-4S] cluster</name>
        <dbReference type="ChEBI" id="CHEBI:49883"/>
        <label>2</label>
        <note>4Fe-4S-S-AdoMet</note>
    </ligand>
</feature>
<dbReference type="SFLD" id="SFLDG01071">
    <property type="entry name" value="tRNA_wybutosine-synthesizing"/>
    <property type="match status" value="1"/>
</dbReference>
<dbReference type="PROSITE" id="PS51918">
    <property type="entry name" value="RADICAL_SAM"/>
    <property type="match status" value="1"/>
</dbReference>
<dbReference type="SUPFAM" id="SSF102114">
    <property type="entry name" value="Radical SAM enzymes"/>
    <property type="match status" value="1"/>
</dbReference>
<evidence type="ECO:0000256" key="7">
    <source>
        <dbReference type="ARBA" id="ARBA00023239"/>
    </source>
</evidence>
<dbReference type="AlphaFoldDB" id="A0A497ELJ0"/>
<evidence type="ECO:0000256" key="2">
    <source>
        <dbReference type="ARBA" id="ARBA00022691"/>
    </source>
</evidence>
<dbReference type="GO" id="GO:0008033">
    <property type="term" value="P:tRNA processing"/>
    <property type="evidence" value="ECO:0007669"/>
    <property type="project" value="UniProtKB-UniRule"/>
</dbReference>
<keyword evidence="1 9" id="KW-0004">4Fe-4S</keyword>
<dbReference type="InterPro" id="IPR058240">
    <property type="entry name" value="rSAM_sf"/>
</dbReference>
<evidence type="ECO:0000259" key="10">
    <source>
        <dbReference type="PROSITE" id="PS51918"/>
    </source>
</evidence>
<comment type="catalytic activity">
    <reaction evidence="8 9">
        <text>N(1)-methylguanosine(37) in tRNA(Phe) + pyruvate + S-adenosyl-L-methionine = 4-demethylwyosine(37) in tRNA(Phe) + 5'-deoxyadenosine + L-methionine + CO2 + H2O</text>
        <dbReference type="Rhea" id="RHEA:36347"/>
        <dbReference type="Rhea" id="RHEA-COMP:10164"/>
        <dbReference type="Rhea" id="RHEA-COMP:10165"/>
        <dbReference type="ChEBI" id="CHEBI:15361"/>
        <dbReference type="ChEBI" id="CHEBI:15377"/>
        <dbReference type="ChEBI" id="CHEBI:16526"/>
        <dbReference type="ChEBI" id="CHEBI:17319"/>
        <dbReference type="ChEBI" id="CHEBI:57844"/>
        <dbReference type="ChEBI" id="CHEBI:59789"/>
        <dbReference type="ChEBI" id="CHEBI:64315"/>
        <dbReference type="ChEBI" id="CHEBI:73542"/>
        <dbReference type="EC" id="4.1.3.44"/>
    </reaction>
</comment>
<comment type="similarity">
    <text evidence="9">Belongs to the TYW1 family.</text>
</comment>
<evidence type="ECO:0000256" key="6">
    <source>
        <dbReference type="ARBA" id="ARBA00023014"/>
    </source>
</evidence>
<dbReference type="SFLD" id="SFLDF00284">
    <property type="entry name" value="tRNA_wybutosine-synthesizing"/>
    <property type="match status" value="1"/>
</dbReference>
<dbReference type="InterPro" id="IPR007197">
    <property type="entry name" value="rSAM"/>
</dbReference>
<dbReference type="Proteomes" id="UP000278475">
    <property type="component" value="Unassembled WGS sequence"/>
</dbReference>
<name>A0A497ELJ0_9CREN</name>
<evidence type="ECO:0000313" key="12">
    <source>
        <dbReference type="Proteomes" id="UP000278475"/>
    </source>
</evidence>
<evidence type="ECO:0000256" key="5">
    <source>
        <dbReference type="ARBA" id="ARBA00023004"/>
    </source>
</evidence>
<evidence type="ECO:0000256" key="1">
    <source>
        <dbReference type="ARBA" id="ARBA00022485"/>
    </source>
</evidence>
<dbReference type="Gene3D" id="3.20.20.70">
    <property type="entry name" value="Aldolase class I"/>
    <property type="match status" value="1"/>
</dbReference>
<keyword evidence="2 9" id="KW-0949">S-adenosyl-L-methionine</keyword>
<evidence type="ECO:0000313" key="11">
    <source>
        <dbReference type="EMBL" id="RLE47508.1"/>
    </source>
</evidence>
<dbReference type="InterPro" id="IPR023993">
    <property type="entry name" value="TYW1_archaea"/>
</dbReference>
<dbReference type="SFLD" id="SFLDS00029">
    <property type="entry name" value="Radical_SAM"/>
    <property type="match status" value="1"/>
</dbReference>
<dbReference type="PANTHER" id="PTHR13930">
    <property type="entry name" value="S-ADENOSYL-L-METHIONINE-DEPENDENT TRNA 4-DEMETHYLWYOSINE SYNTHASE"/>
    <property type="match status" value="1"/>
</dbReference>
<dbReference type="EMBL" id="QMQV01000122">
    <property type="protein sequence ID" value="RLE47508.1"/>
    <property type="molecule type" value="Genomic_DNA"/>
</dbReference>
<dbReference type="InterPro" id="IPR013785">
    <property type="entry name" value="Aldolase_TIM"/>
</dbReference>
<feature type="binding site" evidence="9">
    <location>
        <position position="37"/>
    </location>
    <ligand>
        <name>[4Fe-4S] cluster</name>
        <dbReference type="ChEBI" id="CHEBI:49883"/>
        <label>1</label>
    </ligand>
</feature>
<dbReference type="PANTHER" id="PTHR13930:SF0">
    <property type="entry name" value="S-ADENOSYL-L-METHIONINE-DEPENDENT TRNA 4-DEMETHYLWYOSINE SYNTHASE TYW1-RELATED"/>
    <property type="match status" value="1"/>
</dbReference>
<keyword evidence="7 9" id="KW-0456">Lyase</keyword>
<gene>
    <name evidence="9" type="primary">taw1</name>
    <name evidence="11" type="ORF">DRJ31_08765</name>
</gene>
<evidence type="ECO:0000256" key="3">
    <source>
        <dbReference type="ARBA" id="ARBA00022694"/>
    </source>
</evidence>
<dbReference type="GO" id="GO:0046872">
    <property type="term" value="F:metal ion binding"/>
    <property type="evidence" value="ECO:0007669"/>
    <property type="project" value="UniProtKB-KW"/>
</dbReference>
<feature type="domain" description="Radical SAM core" evidence="10">
    <location>
        <begin position="43"/>
        <end position="282"/>
    </location>
</feature>
<dbReference type="InterPro" id="IPR034556">
    <property type="entry name" value="tRNA_wybutosine-synthase"/>
</dbReference>
<dbReference type="HAMAP" id="MF_01921">
    <property type="entry name" value="TYW1_archaea"/>
    <property type="match status" value="1"/>
</dbReference>
<feature type="binding site" evidence="9">
    <location>
        <position position="66"/>
    </location>
    <ligand>
        <name>[4Fe-4S] cluster</name>
        <dbReference type="ChEBI" id="CHEBI:49883"/>
        <label>2</label>
        <note>4Fe-4S-S-AdoMet</note>
    </ligand>
</feature>
<comment type="cofactor">
    <cofactor evidence="9">
        <name>[4Fe-4S] cluster</name>
        <dbReference type="ChEBI" id="CHEBI:49883"/>
    </cofactor>
    <text evidence="9">Binds 2 [4Fe-4S] clusters. Binds 1 [4Fe-4S] cluster coordinated with 3 cysteines and an exchangeable S-adenosyl-L-methionine.</text>
</comment>
<dbReference type="GO" id="GO:0102521">
    <property type="term" value="F:tRNA-4-demethylwyosine synthase activity"/>
    <property type="evidence" value="ECO:0007669"/>
    <property type="project" value="UniProtKB-EC"/>
</dbReference>
<feature type="binding site" evidence="9">
    <location>
        <position position="24"/>
    </location>
    <ligand>
        <name>[4Fe-4S] cluster</name>
        <dbReference type="ChEBI" id="CHEBI:49883"/>
        <label>1</label>
    </ligand>
</feature>
<keyword evidence="3 9" id="KW-0819">tRNA processing</keyword>
<evidence type="ECO:0000256" key="8">
    <source>
        <dbReference type="ARBA" id="ARBA00049466"/>
    </source>
</evidence>
<keyword evidence="4 9" id="KW-0479">Metal-binding</keyword>
<comment type="subcellular location">
    <subcellularLocation>
        <location evidence="9">Cytoplasm</location>
    </subcellularLocation>
</comment>
<dbReference type="InterPro" id="IPR013917">
    <property type="entry name" value="tRNA_wybutosine-synth"/>
</dbReference>
<dbReference type="GO" id="GO:0005737">
    <property type="term" value="C:cytoplasm"/>
    <property type="evidence" value="ECO:0007669"/>
    <property type="project" value="UniProtKB-SubCell"/>
</dbReference>
<proteinExistence type="inferred from homology"/>